<dbReference type="EMBL" id="FOXS01000010">
    <property type="protein sequence ID" value="SFQ82091.1"/>
    <property type="molecule type" value="Genomic_DNA"/>
</dbReference>
<reference evidence="4" key="1">
    <citation type="submission" date="2016-10" db="EMBL/GenBank/DDBJ databases">
        <authorList>
            <person name="Varghese N."/>
            <person name="Submissions S."/>
        </authorList>
    </citation>
    <scope>NUCLEOTIDE SEQUENCE [LARGE SCALE GENOMIC DNA]</scope>
    <source>
        <strain evidence="4">OR362-8,ATCC BAA-1266,JCM 13504</strain>
    </source>
</reference>
<evidence type="ECO:0000259" key="2">
    <source>
        <dbReference type="PROSITE" id="PS51898"/>
    </source>
</evidence>
<dbReference type="GO" id="GO:0003677">
    <property type="term" value="F:DNA binding"/>
    <property type="evidence" value="ECO:0007669"/>
    <property type="project" value="InterPro"/>
</dbReference>
<proteinExistence type="predicted"/>
<dbReference type="InterPro" id="IPR002104">
    <property type="entry name" value="Integrase_catalytic"/>
</dbReference>
<dbReference type="Proteomes" id="UP000199029">
    <property type="component" value="Unassembled WGS sequence"/>
</dbReference>
<evidence type="ECO:0000313" key="3">
    <source>
        <dbReference type="EMBL" id="SFQ82091.1"/>
    </source>
</evidence>
<sequence>MSKHQTSDTVQKEAVGNWPFQPPSFDRSFTLTPLEKIALATWKAHDKTGRGSNAFKKETRQRLNRLIQPIEAVLLHQGVLTGGEFRVMSCVSLLLHEMHRRQTSLWAWDDTAWIETVGKTLREFKSLDHVTLGSAVKSAARDRQYLLACAYLLCKIPIYQLVAGHQPLISAQYMFGRAAVEKAMQTLTAESNRIGRTSWMVSVATCSALLANRCPDVEKLTLPVLEKLYEKHSSGVKLKRSYITLSNILYSLEVLPNCLPTPWKGNRSGVTTGMADSIPADWARLIQAWYENSEESDDVRGYVKLVVAKAARWAAEKFPGASSAHQWTRGTARAYIRAVSRMTGGQWQHPKFKAPRNQGEPLSAYYQARLLGGLRMFFKDCHEWKWFPISFNPDRSLATPRSISARQGPNPRPITYAQWTKLCEAGLSLTEEDFPIAHPALVNQGALPRICYPLDLNRAMALVWLHTGLRCNEIHRLRVGCIRPEHPEGNESSSSTPAICFLTVPVGKNGFGYSKPVSQVVGNAVETWERSRPSVPKQWDDKTTEAVDFLFVWRGKRVSYNYLNNTIIPVLCRKAGIPLEDALGKITSHRARHTLATHLGNAPTPLSASDSQNWLGQLTRGSLGYYADENVHKLLEAYATANHISIDKRQLEQLKGPSTTGGDLVTAGESEPSVDLVHGFCTYEFFAKCSQKTPCTNCSFYKPKESLYSQVQEAKSKLLHLLHHLPLIKEARQAVEEAIAMHETMLGHLRSNEGTHPS</sequence>
<dbReference type="PROSITE" id="PS51898">
    <property type="entry name" value="TYR_RECOMBINASE"/>
    <property type="match status" value="1"/>
</dbReference>
<evidence type="ECO:0000313" key="4">
    <source>
        <dbReference type="Proteomes" id="UP000199029"/>
    </source>
</evidence>
<protein>
    <submittedName>
        <fullName evidence="3">Phage integrase family protein</fullName>
    </submittedName>
</protein>
<dbReference type="SUPFAM" id="SSF56349">
    <property type="entry name" value="DNA breaking-rejoining enzymes"/>
    <property type="match status" value="1"/>
</dbReference>
<accession>A0A1I6BMG1</accession>
<dbReference type="InterPro" id="IPR011010">
    <property type="entry name" value="DNA_brk_join_enz"/>
</dbReference>
<evidence type="ECO:0000256" key="1">
    <source>
        <dbReference type="ARBA" id="ARBA00023172"/>
    </source>
</evidence>
<dbReference type="CDD" id="cd00397">
    <property type="entry name" value="DNA_BRE_C"/>
    <property type="match status" value="1"/>
</dbReference>
<gene>
    <name evidence="3" type="ORF">SAMN04515668_4733</name>
</gene>
<dbReference type="GO" id="GO:0006310">
    <property type="term" value="P:DNA recombination"/>
    <property type="evidence" value="ECO:0007669"/>
    <property type="project" value="UniProtKB-KW"/>
</dbReference>
<dbReference type="OrthoDB" id="867651at2"/>
<dbReference type="InterPro" id="IPR013762">
    <property type="entry name" value="Integrase-like_cat_sf"/>
</dbReference>
<dbReference type="GO" id="GO:0015074">
    <property type="term" value="P:DNA integration"/>
    <property type="evidence" value="ECO:0007669"/>
    <property type="project" value="InterPro"/>
</dbReference>
<feature type="domain" description="Tyr recombinase" evidence="2">
    <location>
        <begin position="409"/>
        <end position="639"/>
    </location>
</feature>
<organism evidence="3 4">
    <name type="scientific">Hymenobacter arizonensis</name>
    <name type="common">Siccationidurans arizonensis</name>
    <dbReference type="NCBI Taxonomy" id="1227077"/>
    <lineage>
        <taxon>Bacteria</taxon>
        <taxon>Pseudomonadati</taxon>
        <taxon>Bacteroidota</taxon>
        <taxon>Cytophagia</taxon>
        <taxon>Cytophagales</taxon>
        <taxon>Hymenobacteraceae</taxon>
        <taxon>Hymenobacter</taxon>
    </lineage>
</organism>
<keyword evidence="4" id="KW-1185">Reference proteome</keyword>
<dbReference type="Gene3D" id="1.10.443.10">
    <property type="entry name" value="Intergrase catalytic core"/>
    <property type="match status" value="1"/>
</dbReference>
<dbReference type="STRING" id="1227077.SAMN04515668_4733"/>
<dbReference type="Pfam" id="PF00589">
    <property type="entry name" value="Phage_integrase"/>
    <property type="match status" value="1"/>
</dbReference>
<keyword evidence="1" id="KW-0233">DNA recombination</keyword>
<dbReference type="AlphaFoldDB" id="A0A1I6BMG1"/>
<name>A0A1I6BMG1_HYMAR</name>